<evidence type="ECO:0000313" key="9">
    <source>
        <dbReference type="Proteomes" id="UP000050413"/>
    </source>
</evidence>
<keyword evidence="10" id="KW-1185">Reference proteome</keyword>
<dbReference type="AlphaFoldDB" id="A0A0P7WCA8"/>
<evidence type="ECO:0000256" key="2">
    <source>
        <dbReference type="ARBA" id="ARBA00023015"/>
    </source>
</evidence>
<dbReference type="SUPFAM" id="SSF46785">
    <property type="entry name" value="Winged helix' DNA-binding domain"/>
    <property type="match status" value="1"/>
</dbReference>
<evidence type="ECO:0000256" key="3">
    <source>
        <dbReference type="ARBA" id="ARBA00023125"/>
    </source>
</evidence>
<name>A0A0P7WCA8_9RHOB</name>
<reference evidence="8 9" key="1">
    <citation type="submission" date="2015-09" db="EMBL/GenBank/DDBJ databases">
        <title>Identification and resolution of microdiversity through metagenomic sequencing of parallel consortia.</title>
        <authorList>
            <person name="Nelson W.C."/>
            <person name="Romine M.F."/>
            <person name="Lindemann S.R."/>
        </authorList>
    </citation>
    <scope>NUCLEOTIDE SEQUENCE [LARGE SCALE GENOMIC DNA]</scope>
    <source>
        <strain evidence="8">HL-91</strain>
    </source>
</reference>
<dbReference type="InterPro" id="IPR036390">
    <property type="entry name" value="WH_DNA-bd_sf"/>
</dbReference>
<dbReference type="EMBL" id="LJSG01000013">
    <property type="protein sequence ID" value="KPP91803.1"/>
    <property type="molecule type" value="Genomic_DNA"/>
</dbReference>
<dbReference type="PANTHER" id="PTHR30537">
    <property type="entry name" value="HTH-TYPE TRANSCRIPTIONAL REGULATOR"/>
    <property type="match status" value="1"/>
</dbReference>
<dbReference type="Gene3D" id="3.40.190.290">
    <property type="match status" value="1"/>
</dbReference>
<dbReference type="InterPro" id="IPR058163">
    <property type="entry name" value="LysR-type_TF_proteobact-type"/>
</dbReference>
<dbReference type="PATRIC" id="fig|1666912.4.peg.1435"/>
<dbReference type="InterPro" id="IPR005119">
    <property type="entry name" value="LysR_subst-bd"/>
</dbReference>
<evidence type="ECO:0000313" key="10">
    <source>
        <dbReference type="Proteomes" id="UP000182045"/>
    </source>
</evidence>
<dbReference type="STRING" id="1666912.Ga0058931_2407"/>
<keyword evidence="4" id="KW-0804">Transcription</keyword>
<proteinExistence type="inferred from homology"/>
<accession>A0A0P7WCA8</accession>
<dbReference type="GO" id="GO:0043565">
    <property type="term" value="F:sequence-specific DNA binding"/>
    <property type="evidence" value="ECO:0007669"/>
    <property type="project" value="TreeGrafter"/>
</dbReference>
<keyword evidence="2" id="KW-0805">Transcription regulation</keyword>
<dbReference type="SUPFAM" id="SSF53850">
    <property type="entry name" value="Periplasmic binding protein-like II"/>
    <property type="match status" value="1"/>
</dbReference>
<reference evidence="7 10" key="2">
    <citation type="submission" date="2016-01" db="EMBL/GenBank/DDBJ databases">
        <authorList>
            <person name="Varghese N."/>
        </authorList>
    </citation>
    <scope>NUCLEOTIDE SEQUENCE [LARGE SCALE GENOMIC DNA]</scope>
    <source>
        <strain evidence="7 10">HL-91</strain>
    </source>
</reference>
<dbReference type="GO" id="GO:0003700">
    <property type="term" value="F:DNA-binding transcription factor activity"/>
    <property type="evidence" value="ECO:0007669"/>
    <property type="project" value="InterPro"/>
</dbReference>
<dbReference type="Pfam" id="PF00126">
    <property type="entry name" value="HTH_1"/>
    <property type="match status" value="1"/>
</dbReference>
<dbReference type="Gene3D" id="1.10.10.10">
    <property type="entry name" value="Winged helix-like DNA-binding domain superfamily/Winged helix DNA-binding domain"/>
    <property type="match status" value="1"/>
</dbReference>
<dbReference type="RefSeq" id="WP_072246532.1">
    <property type="nucleotide sequence ID" value="NZ_FBYC01000004.1"/>
</dbReference>
<feature type="coiled-coil region" evidence="5">
    <location>
        <begin position="274"/>
        <end position="301"/>
    </location>
</feature>
<dbReference type="OrthoDB" id="9787460at2"/>
<organism evidence="8 9">
    <name type="scientific">Roseibaca calidilacus</name>
    <dbReference type="NCBI Taxonomy" id="1666912"/>
    <lineage>
        <taxon>Bacteria</taxon>
        <taxon>Pseudomonadati</taxon>
        <taxon>Pseudomonadota</taxon>
        <taxon>Alphaproteobacteria</taxon>
        <taxon>Rhodobacterales</taxon>
        <taxon>Paracoccaceae</taxon>
        <taxon>Roseinatronobacter</taxon>
    </lineage>
</organism>
<dbReference type="Pfam" id="PF03466">
    <property type="entry name" value="LysR_substrate"/>
    <property type="match status" value="1"/>
</dbReference>
<comment type="caution">
    <text evidence="8">The sequence shown here is derived from an EMBL/GenBank/DDBJ whole genome shotgun (WGS) entry which is preliminary data.</text>
</comment>
<gene>
    <name evidence="7" type="ORF">Ga0058931_2407</name>
    <name evidence="8" type="ORF">HLUCCA05_01420</name>
</gene>
<evidence type="ECO:0000256" key="1">
    <source>
        <dbReference type="ARBA" id="ARBA00009437"/>
    </source>
</evidence>
<evidence type="ECO:0000256" key="4">
    <source>
        <dbReference type="ARBA" id="ARBA00023163"/>
    </source>
</evidence>
<dbReference type="Proteomes" id="UP000050413">
    <property type="component" value="Unassembled WGS sequence"/>
</dbReference>
<evidence type="ECO:0000259" key="6">
    <source>
        <dbReference type="PROSITE" id="PS50931"/>
    </source>
</evidence>
<evidence type="ECO:0000313" key="7">
    <source>
        <dbReference type="EMBL" id="CUX82490.1"/>
    </source>
</evidence>
<dbReference type="PROSITE" id="PS50931">
    <property type="entry name" value="HTH_LYSR"/>
    <property type="match status" value="1"/>
</dbReference>
<feature type="domain" description="HTH lysR-type" evidence="6">
    <location>
        <begin position="1"/>
        <end position="58"/>
    </location>
</feature>
<protein>
    <submittedName>
        <fullName evidence="8">Transcriptional regulator, LysR family</fullName>
    </submittedName>
</protein>
<dbReference type="InterPro" id="IPR036388">
    <property type="entry name" value="WH-like_DNA-bd_sf"/>
</dbReference>
<evidence type="ECO:0000313" key="8">
    <source>
        <dbReference type="EMBL" id="KPP91803.1"/>
    </source>
</evidence>
<comment type="similarity">
    <text evidence="1">Belongs to the LysR transcriptional regulatory family.</text>
</comment>
<dbReference type="PANTHER" id="PTHR30537:SF3">
    <property type="entry name" value="TRANSCRIPTIONAL REGULATORY PROTEIN"/>
    <property type="match status" value="1"/>
</dbReference>
<dbReference type="GO" id="GO:0006351">
    <property type="term" value="P:DNA-templated transcription"/>
    <property type="evidence" value="ECO:0007669"/>
    <property type="project" value="TreeGrafter"/>
</dbReference>
<dbReference type="InterPro" id="IPR000847">
    <property type="entry name" value="LysR_HTH_N"/>
</dbReference>
<keyword evidence="3" id="KW-0238">DNA-binding</keyword>
<dbReference type="CDD" id="cd05466">
    <property type="entry name" value="PBP2_LTTR_substrate"/>
    <property type="match status" value="1"/>
</dbReference>
<evidence type="ECO:0000256" key="5">
    <source>
        <dbReference type="SAM" id="Coils"/>
    </source>
</evidence>
<dbReference type="Proteomes" id="UP000182045">
    <property type="component" value="Unassembled WGS sequence"/>
</dbReference>
<dbReference type="EMBL" id="FBYC01000004">
    <property type="protein sequence ID" value="CUX82490.1"/>
    <property type="molecule type" value="Genomic_DNA"/>
</dbReference>
<keyword evidence="5" id="KW-0175">Coiled coil</keyword>
<sequence length="307" mass="33896">MDWDDMRVFLALARVASLGRAGQVLKMDPATVGRRVSRLEGHLGRRLFHRSHQGYALTEDGLRLLPHVEAAQAHLSAAETPNDTGAGLSGQIRLGAPDGCANYLLPQVIARICADHPALEVQIVALPRLFNLSRREADMAISVSAPQAGRLHVQKITDYHLHFAAAASYLDRHPPIRQIADLRGHSLIGYIPDMIFDKELDYLANLDLHAARMTSNSVPVQLNLLRQGTGLGVVHDFALPHAQDLRRVLVPVFSLTRAFHLVRHADDLRNARLRRFAEALIVGLRDQVARLEQAVAQADDQANSENP</sequence>